<keyword evidence="1" id="KW-0732">Signal</keyword>
<evidence type="ECO:0000256" key="1">
    <source>
        <dbReference type="SAM" id="SignalP"/>
    </source>
</evidence>
<dbReference type="Pfam" id="PF20493">
    <property type="entry name" value="WD-like_fungi"/>
    <property type="match status" value="1"/>
</dbReference>
<evidence type="ECO:0000313" key="3">
    <source>
        <dbReference type="EMBL" id="KAK4450325.1"/>
    </source>
</evidence>
<keyword evidence="4" id="KW-1185">Reference proteome</keyword>
<evidence type="ECO:0000259" key="2">
    <source>
        <dbReference type="Pfam" id="PF20493"/>
    </source>
</evidence>
<reference evidence="3" key="1">
    <citation type="journal article" date="2023" name="Mol. Phylogenet. Evol.">
        <title>Genome-scale phylogeny and comparative genomics of the fungal order Sordariales.</title>
        <authorList>
            <person name="Hensen N."/>
            <person name="Bonometti L."/>
            <person name="Westerberg I."/>
            <person name="Brannstrom I.O."/>
            <person name="Guillou S."/>
            <person name="Cros-Aarteil S."/>
            <person name="Calhoun S."/>
            <person name="Haridas S."/>
            <person name="Kuo A."/>
            <person name="Mondo S."/>
            <person name="Pangilinan J."/>
            <person name="Riley R."/>
            <person name="LaButti K."/>
            <person name="Andreopoulos B."/>
            <person name="Lipzen A."/>
            <person name="Chen C."/>
            <person name="Yan M."/>
            <person name="Daum C."/>
            <person name="Ng V."/>
            <person name="Clum A."/>
            <person name="Steindorff A."/>
            <person name="Ohm R.A."/>
            <person name="Martin F."/>
            <person name="Silar P."/>
            <person name="Natvig D.O."/>
            <person name="Lalanne C."/>
            <person name="Gautier V."/>
            <person name="Ament-Velasquez S.L."/>
            <person name="Kruys A."/>
            <person name="Hutchinson M.I."/>
            <person name="Powell A.J."/>
            <person name="Barry K."/>
            <person name="Miller A.N."/>
            <person name="Grigoriev I.V."/>
            <person name="Debuchy R."/>
            <person name="Gladieux P."/>
            <person name="Hiltunen Thoren M."/>
            <person name="Johannesson H."/>
        </authorList>
    </citation>
    <scope>NUCLEOTIDE SEQUENCE</scope>
    <source>
        <strain evidence="3">PSN243</strain>
    </source>
</reference>
<dbReference type="AlphaFoldDB" id="A0AAV9GPI6"/>
<evidence type="ECO:0000313" key="4">
    <source>
        <dbReference type="Proteomes" id="UP001321760"/>
    </source>
</evidence>
<protein>
    <recommendedName>
        <fullName evidence="2">WD-like domain-containing protein</fullName>
    </recommendedName>
</protein>
<accession>A0AAV9GPI6</accession>
<comment type="caution">
    <text evidence="3">The sequence shown here is derived from an EMBL/GenBank/DDBJ whole genome shotgun (WGS) entry which is preliminary data.</text>
</comment>
<dbReference type="EMBL" id="MU865933">
    <property type="protein sequence ID" value="KAK4450325.1"/>
    <property type="molecule type" value="Genomic_DNA"/>
</dbReference>
<dbReference type="InterPro" id="IPR046925">
    <property type="entry name" value="WD-like_fungi"/>
</dbReference>
<dbReference type="Proteomes" id="UP001321760">
    <property type="component" value="Unassembled WGS sequence"/>
</dbReference>
<sequence length="138" mass="15113">MKLSITLSTLLATLAFGTPTPSSSENMTELFARAEPECNSSHRAGNDDCRVLLLNLQSDTTGVQNSPRHIQYNGCYISWSKEVPAYTQRKHLYSAGNEVLIKCRDKHKAGEVSGLKRGAYVNGREMTVCISNRASGCS</sequence>
<name>A0AAV9GPI6_9PEZI</name>
<gene>
    <name evidence="3" type="ORF">QBC34DRAFT_379526</name>
</gene>
<organism evidence="3 4">
    <name type="scientific">Podospora aff. communis PSN243</name>
    <dbReference type="NCBI Taxonomy" id="3040156"/>
    <lineage>
        <taxon>Eukaryota</taxon>
        <taxon>Fungi</taxon>
        <taxon>Dikarya</taxon>
        <taxon>Ascomycota</taxon>
        <taxon>Pezizomycotina</taxon>
        <taxon>Sordariomycetes</taxon>
        <taxon>Sordariomycetidae</taxon>
        <taxon>Sordariales</taxon>
        <taxon>Podosporaceae</taxon>
        <taxon>Podospora</taxon>
    </lineage>
</organism>
<feature type="chain" id="PRO_5043462916" description="WD-like domain-containing protein" evidence="1">
    <location>
        <begin position="18"/>
        <end position="138"/>
    </location>
</feature>
<reference evidence="3" key="2">
    <citation type="submission" date="2023-05" db="EMBL/GenBank/DDBJ databases">
        <authorList>
            <consortium name="Lawrence Berkeley National Laboratory"/>
            <person name="Steindorff A."/>
            <person name="Hensen N."/>
            <person name="Bonometti L."/>
            <person name="Westerberg I."/>
            <person name="Brannstrom I.O."/>
            <person name="Guillou S."/>
            <person name="Cros-Aarteil S."/>
            <person name="Calhoun S."/>
            <person name="Haridas S."/>
            <person name="Kuo A."/>
            <person name="Mondo S."/>
            <person name="Pangilinan J."/>
            <person name="Riley R."/>
            <person name="Labutti K."/>
            <person name="Andreopoulos B."/>
            <person name="Lipzen A."/>
            <person name="Chen C."/>
            <person name="Yanf M."/>
            <person name="Daum C."/>
            <person name="Ng V."/>
            <person name="Clum A."/>
            <person name="Ohm R."/>
            <person name="Martin F."/>
            <person name="Silar P."/>
            <person name="Natvig D."/>
            <person name="Lalanne C."/>
            <person name="Gautier V."/>
            <person name="Ament-Velasquez S.L."/>
            <person name="Kruys A."/>
            <person name="Hutchinson M.I."/>
            <person name="Powell A.J."/>
            <person name="Barry K."/>
            <person name="Miller A.N."/>
            <person name="Grigoriev I.V."/>
            <person name="Debuchy R."/>
            <person name="Gladieux P."/>
            <person name="Thoren M.H."/>
            <person name="Johannesson H."/>
        </authorList>
    </citation>
    <scope>NUCLEOTIDE SEQUENCE</scope>
    <source>
        <strain evidence="3">PSN243</strain>
    </source>
</reference>
<feature type="domain" description="WD-like" evidence="2">
    <location>
        <begin position="26"/>
        <end position="137"/>
    </location>
</feature>
<feature type="signal peptide" evidence="1">
    <location>
        <begin position="1"/>
        <end position="17"/>
    </location>
</feature>
<proteinExistence type="predicted"/>